<keyword evidence="5 7" id="KW-1133">Transmembrane helix</keyword>
<dbReference type="EMBL" id="JAGRRH010000010">
    <property type="protein sequence ID" value="KAG7363651.1"/>
    <property type="molecule type" value="Genomic_DNA"/>
</dbReference>
<evidence type="ECO:0000256" key="4">
    <source>
        <dbReference type="ARBA" id="ARBA00022692"/>
    </source>
</evidence>
<dbReference type="GO" id="GO:0022857">
    <property type="term" value="F:transmembrane transporter activity"/>
    <property type="evidence" value="ECO:0007669"/>
    <property type="project" value="InterPro"/>
</dbReference>
<organism evidence="8 9">
    <name type="scientific">Nitzschia inconspicua</name>
    <dbReference type="NCBI Taxonomy" id="303405"/>
    <lineage>
        <taxon>Eukaryota</taxon>
        <taxon>Sar</taxon>
        <taxon>Stramenopiles</taxon>
        <taxon>Ochrophyta</taxon>
        <taxon>Bacillariophyta</taxon>
        <taxon>Bacillariophyceae</taxon>
        <taxon>Bacillariophycidae</taxon>
        <taxon>Bacillariales</taxon>
        <taxon>Bacillariaceae</taxon>
        <taxon>Nitzschia</taxon>
    </lineage>
</organism>
<evidence type="ECO:0000256" key="3">
    <source>
        <dbReference type="ARBA" id="ARBA00022475"/>
    </source>
</evidence>
<keyword evidence="4 7" id="KW-0812">Transmembrane</keyword>
<feature type="transmembrane region" description="Helical" evidence="7">
    <location>
        <begin position="67"/>
        <end position="90"/>
    </location>
</feature>
<evidence type="ECO:0000313" key="9">
    <source>
        <dbReference type="Proteomes" id="UP000693970"/>
    </source>
</evidence>
<dbReference type="GO" id="GO:0005886">
    <property type="term" value="C:plasma membrane"/>
    <property type="evidence" value="ECO:0007669"/>
    <property type="project" value="UniProtKB-SubCell"/>
</dbReference>
<keyword evidence="3" id="KW-1003">Cell membrane</keyword>
<name>A0A9K3LMR7_9STRA</name>
<accession>A0A9K3LMR7</accession>
<feature type="transmembrane region" description="Helical" evidence="7">
    <location>
        <begin position="205"/>
        <end position="228"/>
    </location>
</feature>
<evidence type="ECO:0000256" key="5">
    <source>
        <dbReference type="ARBA" id="ARBA00022989"/>
    </source>
</evidence>
<proteinExistence type="predicted"/>
<evidence type="ECO:0000256" key="7">
    <source>
        <dbReference type="SAM" id="Phobius"/>
    </source>
</evidence>
<keyword evidence="6 7" id="KW-0472">Membrane</keyword>
<evidence type="ECO:0000256" key="1">
    <source>
        <dbReference type="ARBA" id="ARBA00004651"/>
    </source>
</evidence>
<feature type="transmembrane region" description="Helical" evidence="7">
    <location>
        <begin position="110"/>
        <end position="130"/>
    </location>
</feature>
<dbReference type="OrthoDB" id="46230at2759"/>
<feature type="transmembrane region" description="Helical" evidence="7">
    <location>
        <begin position="418"/>
        <end position="436"/>
    </location>
</feature>
<evidence type="ECO:0000256" key="6">
    <source>
        <dbReference type="ARBA" id="ARBA00023136"/>
    </source>
</evidence>
<dbReference type="Proteomes" id="UP000693970">
    <property type="component" value="Unassembled WGS sequence"/>
</dbReference>
<evidence type="ECO:0000256" key="2">
    <source>
        <dbReference type="ARBA" id="ARBA00022448"/>
    </source>
</evidence>
<feature type="transmembrane region" description="Helical" evidence="7">
    <location>
        <begin position="515"/>
        <end position="534"/>
    </location>
</feature>
<reference evidence="8" key="1">
    <citation type="journal article" date="2021" name="Sci. Rep.">
        <title>Diploid genomic architecture of Nitzschia inconspicua, an elite biomass production diatom.</title>
        <authorList>
            <person name="Oliver A."/>
            <person name="Podell S."/>
            <person name="Pinowska A."/>
            <person name="Traller J.C."/>
            <person name="Smith S.R."/>
            <person name="McClure R."/>
            <person name="Beliaev A."/>
            <person name="Bohutskyi P."/>
            <person name="Hill E.A."/>
            <person name="Rabines A."/>
            <person name="Zheng H."/>
            <person name="Allen L.Z."/>
            <person name="Kuo A."/>
            <person name="Grigoriev I.V."/>
            <person name="Allen A.E."/>
            <person name="Hazlebeck D."/>
            <person name="Allen E.E."/>
        </authorList>
    </citation>
    <scope>NUCLEOTIDE SEQUENCE</scope>
    <source>
        <strain evidence="8">Hildebrandi</strain>
    </source>
</reference>
<sequence>MNSVTATSRESKSSINEETLPLNSTDVHSYDTIEEDRLKGVTSILDESNDISTTYFQLLRDNVNYRYYWLSYVANHMGEWMTYLASISLIQDITVRDSIDDTTDRVNTLISILILVKLLPNVFFMPLGGVLADQYDRRKVQVTLDMTCSLLVLLFLTAAYCESITVLYLATFLQECLSGLYIPSNSAMLPMLANDSDSELQKATTLSGLTWSLMAAIGSSTGGLLVALFGVQGCFMIDSLTYLISAALLAYRVEGTFVATEEEKKKQKKRASSITITRTTTNGCAGNNGGSDVFWTNAEFHAAIQHEEQQCIVDGGTDDDGDLTPERQSQWSMFLYGLRFAFVDSPMVGCYALLKGTAALAFGATDVLNVSFSARGTEDNPSLTSFKLGALFGCVGIGCILGSVLCDMLVALSRPLTIVRLCLAGFLLISLGCLTMGLFPDHFVCICLSGVVRSTGSSLVWINSVLLLQKYSPPILLGRVQSIDVASALLGEAISAMGGGLLMDNAGIKPEQLSILLACISIGWFVFWSPFLAYKTPKVSFSSDSQ</sequence>
<evidence type="ECO:0000313" key="8">
    <source>
        <dbReference type="EMBL" id="KAG7363651.1"/>
    </source>
</evidence>
<dbReference type="PANTHER" id="PTHR43266">
    <property type="entry name" value="MACROLIDE-EFFLUX PROTEIN"/>
    <property type="match status" value="1"/>
</dbReference>
<protein>
    <submittedName>
        <fullName evidence="8">Major facilitator family transporter</fullName>
    </submittedName>
</protein>
<keyword evidence="9" id="KW-1185">Reference proteome</keyword>
<dbReference type="AlphaFoldDB" id="A0A9K3LMR7"/>
<dbReference type="CDD" id="cd06173">
    <property type="entry name" value="MFS_MefA_like"/>
    <property type="match status" value="1"/>
</dbReference>
<feature type="transmembrane region" description="Helical" evidence="7">
    <location>
        <begin position="388"/>
        <end position="412"/>
    </location>
</feature>
<gene>
    <name evidence="8" type="ORF">IV203_027012</name>
</gene>
<dbReference type="InterPro" id="IPR011701">
    <property type="entry name" value="MFS"/>
</dbReference>
<comment type="caution">
    <text evidence="8">The sequence shown here is derived from an EMBL/GenBank/DDBJ whole genome shotgun (WGS) entry which is preliminary data.</text>
</comment>
<dbReference type="Pfam" id="PF07690">
    <property type="entry name" value="MFS_1"/>
    <property type="match status" value="1"/>
</dbReference>
<reference evidence="8" key="2">
    <citation type="submission" date="2021-04" db="EMBL/GenBank/DDBJ databases">
        <authorList>
            <person name="Podell S."/>
        </authorList>
    </citation>
    <scope>NUCLEOTIDE SEQUENCE</scope>
    <source>
        <strain evidence="8">Hildebrandi</strain>
    </source>
</reference>
<dbReference type="PANTHER" id="PTHR43266:SF2">
    <property type="entry name" value="MAJOR FACILITATOR SUPERFAMILY (MFS) PROFILE DOMAIN-CONTAINING PROTEIN"/>
    <property type="match status" value="1"/>
</dbReference>
<comment type="subcellular location">
    <subcellularLocation>
        <location evidence="1">Cell membrane</location>
        <topology evidence="1">Multi-pass membrane protein</topology>
    </subcellularLocation>
</comment>
<keyword evidence="2" id="KW-0813">Transport</keyword>